<dbReference type="SMART" id="SM00355">
    <property type="entry name" value="ZnF_C2H2"/>
    <property type="match status" value="1"/>
</dbReference>
<dbReference type="GO" id="GO:0008270">
    <property type="term" value="F:zinc ion binding"/>
    <property type="evidence" value="ECO:0007669"/>
    <property type="project" value="UniProtKB-KW"/>
</dbReference>
<keyword evidence="7" id="KW-1185">Reference proteome</keyword>
<dbReference type="InterPro" id="IPR036236">
    <property type="entry name" value="Znf_C2H2_sf"/>
</dbReference>
<keyword evidence="2 4" id="KW-0863">Zinc-finger</keyword>
<evidence type="ECO:0000313" key="7">
    <source>
        <dbReference type="Proteomes" id="UP000499080"/>
    </source>
</evidence>
<evidence type="ECO:0000259" key="5">
    <source>
        <dbReference type="PROSITE" id="PS50157"/>
    </source>
</evidence>
<dbReference type="AlphaFoldDB" id="A0A4Y2WEN3"/>
<dbReference type="InterPro" id="IPR013087">
    <property type="entry name" value="Znf_C2H2_type"/>
</dbReference>
<name>A0A4Y2WEN3_ARAVE</name>
<dbReference type="Gene3D" id="3.30.160.60">
    <property type="entry name" value="Classic Zinc Finger"/>
    <property type="match status" value="2"/>
</dbReference>
<feature type="domain" description="C2H2-type" evidence="5">
    <location>
        <begin position="18"/>
        <end position="44"/>
    </location>
</feature>
<feature type="non-terminal residue" evidence="6">
    <location>
        <position position="1"/>
    </location>
</feature>
<proteinExistence type="predicted"/>
<dbReference type="Pfam" id="PF00096">
    <property type="entry name" value="zf-C2H2"/>
    <property type="match status" value="1"/>
</dbReference>
<accession>A0A4Y2WEN3</accession>
<keyword evidence="3" id="KW-0862">Zinc</keyword>
<gene>
    <name evidence="6" type="primary">Znf182_6</name>
    <name evidence="6" type="ORF">AVEN_64725_1</name>
</gene>
<dbReference type="PROSITE" id="PS00028">
    <property type="entry name" value="ZINC_FINGER_C2H2_1"/>
    <property type="match status" value="1"/>
</dbReference>
<evidence type="ECO:0000256" key="4">
    <source>
        <dbReference type="PROSITE-ProRule" id="PRU00042"/>
    </source>
</evidence>
<evidence type="ECO:0000256" key="2">
    <source>
        <dbReference type="ARBA" id="ARBA00022771"/>
    </source>
</evidence>
<protein>
    <submittedName>
        <fullName evidence="6">Zinc finger protein 182</fullName>
    </submittedName>
</protein>
<dbReference type="SUPFAM" id="SSF57667">
    <property type="entry name" value="beta-beta-alpha zinc fingers"/>
    <property type="match status" value="1"/>
</dbReference>
<organism evidence="6 7">
    <name type="scientific">Araneus ventricosus</name>
    <name type="common">Orbweaver spider</name>
    <name type="synonym">Epeira ventricosa</name>
    <dbReference type="NCBI Taxonomy" id="182803"/>
    <lineage>
        <taxon>Eukaryota</taxon>
        <taxon>Metazoa</taxon>
        <taxon>Ecdysozoa</taxon>
        <taxon>Arthropoda</taxon>
        <taxon>Chelicerata</taxon>
        <taxon>Arachnida</taxon>
        <taxon>Araneae</taxon>
        <taxon>Araneomorphae</taxon>
        <taxon>Entelegynae</taxon>
        <taxon>Araneoidea</taxon>
        <taxon>Araneidae</taxon>
        <taxon>Araneus</taxon>
    </lineage>
</organism>
<evidence type="ECO:0000256" key="3">
    <source>
        <dbReference type="ARBA" id="ARBA00022833"/>
    </source>
</evidence>
<evidence type="ECO:0000313" key="6">
    <source>
        <dbReference type="EMBL" id="GBO34750.1"/>
    </source>
</evidence>
<comment type="caution">
    <text evidence="6">The sequence shown here is derived from an EMBL/GenBank/DDBJ whole genome shotgun (WGS) entry which is preliminary data.</text>
</comment>
<dbReference type="EMBL" id="BGPR01058608">
    <property type="protein sequence ID" value="GBO34750.1"/>
    <property type="molecule type" value="Genomic_DNA"/>
</dbReference>
<dbReference type="PANTHER" id="PTHR23235">
    <property type="entry name" value="KRUEPPEL-LIKE TRANSCRIPTION FACTOR"/>
    <property type="match status" value="1"/>
</dbReference>
<dbReference type="FunFam" id="3.30.160.60:FF:002343">
    <property type="entry name" value="Zinc finger protein 33A"/>
    <property type="match status" value="1"/>
</dbReference>
<dbReference type="PROSITE" id="PS50157">
    <property type="entry name" value="ZINC_FINGER_C2H2_2"/>
    <property type="match status" value="1"/>
</dbReference>
<dbReference type="GO" id="GO:0006355">
    <property type="term" value="P:regulation of DNA-templated transcription"/>
    <property type="evidence" value="ECO:0007669"/>
    <property type="project" value="UniProtKB-ARBA"/>
</dbReference>
<sequence>TKSDLNRHSLTHTGENPYECPICKKAFSDSSNRDKHYKNVHNKK</sequence>
<keyword evidence="1" id="KW-0479">Metal-binding</keyword>
<evidence type="ECO:0000256" key="1">
    <source>
        <dbReference type="ARBA" id="ARBA00022723"/>
    </source>
</evidence>
<dbReference type="Proteomes" id="UP000499080">
    <property type="component" value="Unassembled WGS sequence"/>
</dbReference>
<reference evidence="6 7" key="1">
    <citation type="journal article" date="2019" name="Sci. Rep.">
        <title>Orb-weaving spider Araneus ventricosus genome elucidates the spidroin gene catalogue.</title>
        <authorList>
            <person name="Kono N."/>
            <person name="Nakamura H."/>
            <person name="Ohtoshi R."/>
            <person name="Moran D.A.P."/>
            <person name="Shinohara A."/>
            <person name="Yoshida Y."/>
            <person name="Fujiwara M."/>
            <person name="Mori M."/>
            <person name="Tomita M."/>
            <person name="Arakawa K."/>
        </authorList>
    </citation>
    <scope>NUCLEOTIDE SEQUENCE [LARGE SCALE GENOMIC DNA]</scope>
</reference>